<dbReference type="PANTHER" id="PTHR35868">
    <property type="entry name" value="DUF2804 DOMAIN-CONTAINING PROTEIN-RELATED"/>
    <property type="match status" value="1"/>
</dbReference>
<dbReference type="InterPro" id="IPR021243">
    <property type="entry name" value="DUF2804"/>
</dbReference>
<evidence type="ECO:0000313" key="1">
    <source>
        <dbReference type="EMBL" id="BCS96895.1"/>
    </source>
</evidence>
<dbReference type="EMBL" id="AP024488">
    <property type="protein sequence ID" value="BCS96895.1"/>
    <property type="molecule type" value="Genomic_DNA"/>
</dbReference>
<proteinExistence type="predicted"/>
<sequence length="328" mass="36452">MEKLIRDDGTLPFGYHDGPVGELNFLDFDLKSAFGSRRSNLYKRIKFNRFNFVGFMAEDFMAGVAVVNLGLIKNGFAYHFDRNTGELTEASVLTPIRAEIRPTPDSPLSRIKTSSLSISISEKGVRCNTQKFSLEVDFTAPHPNPLRVLSRTGYRGWTYTDKRSPVPVKGTMTVNGNLREITSPDVLALTDWSAGYMRRETFWSWAASAATLDDGRPFGMNLAAGVNETGFTENMIWVDGSPVHIGPVHFDYKENDTTSPWQITSMDGIVDLTFTPEGYRDEKVNAVFMGSLFTQLCGSFSGTITPPGAPPVTITRAPGFCEDHFARW</sequence>
<name>A0ABN6F5P2_9BACT</name>
<evidence type="ECO:0008006" key="3">
    <source>
        <dbReference type="Google" id="ProtNLM"/>
    </source>
</evidence>
<dbReference type="Pfam" id="PF10974">
    <property type="entry name" value="DUF2804"/>
    <property type="match status" value="1"/>
</dbReference>
<reference evidence="1 2" key="1">
    <citation type="submission" date="2021-02" db="EMBL/GenBank/DDBJ databases">
        <title>Complete genome of Desulfoluna sp. strain ASN36.</title>
        <authorList>
            <person name="Takahashi A."/>
            <person name="Kojima H."/>
            <person name="Fukui M."/>
        </authorList>
    </citation>
    <scope>NUCLEOTIDE SEQUENCE [LARGE SCALE GENOMIC DNA]</scope>
    <source>
        <strain evidence="1 2">ASN36</strain>
    </source>
</reference>
<gene>
    <name evidence="1" type="ORF">DSLASN_25270</name>
</gene>
<protein>
    <recommendedName>
        <fullName evidence="3">DUF2804 domain-containing protein</fullName>
    </recommendedName>
</protein>
<dbReference type="RefSeq" id="WP_236888324.1">
    <property type="nucleotide sequence ID" value="NZ_AP024488.1"/>
</dbReference>
<evidence type="ECO:0000313" key="2">
    <source>
        <dbReference type="Proteomes" id="UP001320148"/>
    </source>
</evidence>
<dbReference type="Proteomes" id="UP001320148">
    <property type="component" value="Chromosome"/>
</dbReference>
<accession>A0ABN6F5P2</accession>
<keyword evidence="2" id="KW-1185">Reference proteome</keyword>
<organism evidence="1 2">
    <name type="scientific">Desulfoluna limicola</name>
    <dbReference type="NCBI Taxonomy" id="2810562"/>
    <lineage>
        <taxon>Bacteria</taxon>
        <taxon>Pseudomonadati</taxon>
        <taxon>Thermodesulfobacteriota</taxon>
        <taxon>Desulfobacteria</taxon>
        <taxon>Desulfobacterales</taxon>
        <taxon>Desulfolunaceae</taxon>
        <taxon>Desulfoluna</taxon>
    </lineage>
</organism>
<dbReference type="PANTHER" id="PTHR35868:SF4">
    <property type="entry name" value="DUF2804 DOMAIN-CONTAINING PROTEIN"/>
    <property type="match status" value="1"/>
</dbReference>